<evidence type="ECO:0000313" key="2">
    <source>
        <dbReference type="Proteomes" id="UP000571950"/>
    </source>
</evidence>
<reference evidence="1 2" key="1">
    <citation type="submission" date="2020-08" db="EMBL/GenBank/DDBJ databases">
        <title>Genomic Encyclopedia of Type Strains, Phase IV (KMG-IV): sequencing the most valuable type-strain genomes for metagenomic binning, comparative biology and taxonomic classification.</title>
        <authorList>
            <person name="Goeker M."/>
        </authorList>
    </citation>
    <scope>NUCLEOTIDE SEQUENCE [LARGE SCALE GENOMIC DNA]</scope>
    <source>
        <strain evidence="1 2">DSM 26189</strain>
    </source>
</reference>
<protein>
    <submittedName>
        <fullName evidence="1">SPP1 family predicted phage head-tail adaptor</fullName>
    </submittedName>
</protein>
<dbReference type="AlphaFoldDB" id="A0A7W6BR70"/>
<organism evidence="1 2">
    <name type="scientific">Sphingobium jiangsuense</name>
    <dbReference type="NCBI Taxonomy" id="870476"/>
    <lineage>
        <taxon>Bacteria</taxon>
        <taxon>Pseudomonadati</taxon>
        <taxon>Pseudomonadota</taxon>
        <taxon>Alphaproteobacteria</taxon>
        <taxon>Sphingomonadales</taxon>
        <taxon>Sphingomonadaceae</taxon>
        <taxon>Sphingobium</taxon>
    </lineage>
</organism>
<comment type="caution">
    <text evidence="1">The sequence shown here is derived from an EMBL/GenBank/DDBJ whole genome shotgun (WGS) entry which is preliminary data.</text>
</comment>
<dbReference type="InterPro" id="IPR008767">
    <property type="entry name" value="Phage_SPP1_head-tail_adaptor"/>
</dbReference>
<keyword evidence="2" id="KW-1185">Reference proteome</keyword>
<dbReference type="InterPro" id="IPR038666">
    <property type="entry name" value="SSP1_head-tail_sf"/>
</dbReference>
<dbReference type="NCBIfam" id="TIGR01563">
    <property type="entry name" value="gp16_SPP1"/>
    <property type="match status" value="1"/>
</dbReference>
<gene>
    <name evidence="1" type="ORF">GGR43_004056</name>
</gene>
<sequence length="108" mass="12161">MKAGPRNRRIKFERFTETRDAYNEPVKVWSEHCREWAAVYFGSGSEQREAAQTQGAQAASFEVLSNSKTRAVTVMDRILFDGGVWDIRSIAPIGLNRGVKFNAVRAVP</sequence>
<accession>A0A7W6BR70</accession>
<dbReference type="EMBL" id="JACIDT010000022">
    <property type="protein sequence ID" value="MBB3928312.1"/>
    <property type="molecule type" value="Genomic_DNA"/>
</dbReference>
<dbReference type="Pfam" id="PF05521">
    <property type="entry name" value="Phage_HCP"/>
    <property type="match status" value="1"/>
</dbReference>
<evidence type="ECO:0000313" key="1">
    <source>
        <dbReference type="EMBL" id="MBB3928312.1"/>
    </source>
</evidence>
<dbReference type="Gene3D" id="2.40.10.270">
    <property type="entry name" value="Bacteriophage SPP1 head-tail adaptor protein"/>
    <property type="match status" value="1"/>
</dbReference>
<dbReference type="RefSeq" id="WP_188073596.1">
    <property type="nucleotide sequence ID" value="NZ_BSPS01000069.1"/>
</dbReference>
<dbReference type="Proteomes" id="UP000571950">
    <property type="component" value="Unassembled WGS sequence"/>
</dbReference>
<proteinExistence type="predicted"/>
<name>A0A7W6BR70_9SPHN</name>